<gene>
    <name evidence="1" type="ORF">GCM10009754_85910</name>
</gene>
<sequence length="132" mass="14574">MDPVMTYLDNIRDHLDVHLLPPAWSVVAEAKGIGNRPPVTVHVDPSSLPELAETLLAWAKTLDDVSAELWRVPSGESVHLDIIGRMASGVRVRVFGGTDFDETIFPDLPVNQRQEMPVFALRAWIDHGEVAA</sequence>
<dbReference type="Proteomes" id="UP001501116">
    <property type="component" value="Unassembled WGS sequence"/>
</dbReference>
<evidence type="ECO:0000313" key="1">
    <source>
        <dbReference type="EMBL" id="GAA1993451.1"/>
    </source>
</evidence>
<evidence type="ECO:0000313" key="2">
    <source>
        <dbReference type="Proteomes" id="UP001501116"/>
    </source>
</evidence>
<organism evidence="1 2">
    <name type="scientific">Amycolatopsis minnesotensis</name>
    <dbReference type="NCBI Taxonomy" id="337894"/>
    <lineage>
        <taxon>Bacteria</taxon>
        <taxon>Bacillati</taxon>
        <taxon>Actinomycetota</taxon>
        <taxon>Actinomycetes</taxon>
        <taxon>Pseudonocardiales</taxon>
        <taxon>Pseudonocardiaceae</taxon>
        <taxon>Amycolatopsis</taxon>
    </lineage>
</organism>
<proteinExistence type="predicted"/>
<name>A0ABP5E8I0_9PSEU</name>
<keyword evidence="2" id="KW-1185">Reference proteome</keyword>
<comment type="caution">
    <text evidence="1">The sequence shown here is derived from an EMBL/GenBank/DDBJ whole genome shotgun (WGS) entry which is preliminary data.</text>
</comment>
<accession>A0ABP5E8I0</accession>
<dbReference type="EMBL" id="BAAANN010000072">
    <property type="protein sequence ID" value="GAA1993451.1"/>
    <property type="molecule type" value="Genomic_DNA"/>
</dbReference>
<protein>
    <submittedName>
        <fullName evidence="1">Uncharacterized protein</fullName>
    </submittedName>
</protein>
<reference evidence="2" key="1">
    <citation type="journal article" date="2019" name="Int. J. Syst. Evol. Microbiol.">
        <title>The Global Catalogue of Microorganisms (GCM) 10K type strain sequencing project: providing services to taxonomists for standard genome sequencing and annotation.</title>
        <authorList>
            <consortium name="The Broad Institute Genomics Platform"/>
            <consortium name="The Broad Institute Genome Sequencing Center for Infectious Disease"/>
            <person name="Wu L."/>
            <person name="Ma J."/>
        </authorList>
    </citation>
    <scope>NUCLEOTIDE SEQUENCE [LARGE SCALE GENOMIC DNA]</scope>
    <source>
        <strain evidence="2">JCM 14545</strain>
    </source>
</reference>